<name>A0A0C3EPQ5_9AGAM</name>
<dbReference type="EMBL" id="KN822006">
    <property type="protein sequence ID" value="KIM69841.1"/>
    <property type="molecule type" value="Genomic_DNA"/>
</dbReference>
<reference evidence="3" key="2">
    <citation type="submission" date="2015-01" db="EMBL/GenBank/DDBJ databases">
        <title>Evolutionary Origins and Diversification of the Mycorrhizal Mutualists.</title>
        <authorList>
            <consortium name="DOE Joint Genome Institute"/>
            <consortium name="Mycorrhizal Genomics Consortium"/>
            <person name="Kohler A."/>
            <person name="Kuo A."/>
            <person name="Nagy L.G."/>
            <person name="Floudas D."/>
            <person name="Copeland A."/>
            <person name="Barry K.W."/>
            <person name="Cichocki N."/>
            <person name="Veneault-Fourrey C."/>
            <person name="LaButti K."/>
            <person name="Lindquist E.A."/>
            <person name="Lipzen A."/>
            <person name="Lundell T."/>
            <person name="Morin E."/>
            <person name="Murat C."/>
            <person name="Riley R."/>
            <person name="Ohm R."/>
            <person name="Sun H."/>
            <person name="Tunlid A."/>
            <person name="Henrissat B."/>
            <person name="Grigoriev I.V."/>
            <person name="Hibbett D.S."/>
            <person name="Martin F."/>
        </authorList>
    </citation>
    <scope>NUCLEOTIDE SEQUENCE [LARGE SCALE GENOMIC DNA]</scope>
    <source>
        <strain evidence="3">Foug A</strain>
    </source>
</reference>
<feature type="compositionally biased region" description="Polar residues" evidence="1">
    <location>
        <begin position="259"/>
        <end position="269"/>
    </location>
</feature>
<evidence type="ECO:0000256" key="1">
    <source>
        <dbReference type="SAM" id="MobiDB-lite"/>
    </source>
</evidence>
<reference evidence="2 3" key="1">
    <citation type="submission" date="2014-04" db="EMBL/GenBank/DDBJ databases">
        <authorList>
            <consortium name="DOE Joint Genome Institute"/>
            <person name="Kuo A."/>
            <person name="Kohler A."/>
            <person name="Nagy L.G."/>
            <person name="Floudas D."/>
            <person name="Copeland A."/>
            <person name="Barry K.W."/>
            <person name="Cichocki N."/>
            <person name="Veneault-Fourrey C."/>
            <person name="LaButti K."/>
            <person name="Lindquist E.A."/>
            <person name="Lipzen A."/>
            <person name="Lundell T."/>
            <person name="Morin E."/>
            <person name="Murat C."/>
            <person name="Sun H."/>
            <person name="Tunlid A."/>
            <person name="Henrissat B."/>
            <person name="Grigoriev I.V."/>
            <person name="Hibbett D.S."/>
            <person name="Martin F."/>
            <person name="Nordberg H.P."/>
            <person name="Cantor M.N."/>
            <person name="Hua S.X."/>
        </authorList>
    </citation>
    <scope>NUCLEOTIDE SEQUENCE [LARGE SCALE GENOMIC DNA]</scope>
    <source>
        <strain evidence="2 3">Foug A</strain>
    </source>
</reference>
<proteinExistence type="predicted"/>
<dbReference type="HOGENOM" id="CLU_098376_0_0_1"/>
<organism evidence="2 3">
    <name type="scientific">Scleroderma citrinum Foug A</name>
    <dbReference type="NCBI Taxonomy" id="1036808"/>
    <lineage>
        <taxon>Eukaryota</taxon>
        <taxon>Fungi</taxon>
        <taxon>Dikarya</taxon>
        <taxon>Basidiomycota</taxon>
        <taxon>Agaricomycotina</taxon>
        <taxon>Agaricomycetes</taxon>
        <taxon>Agaricomycetidae</taxon>
        <taxon>Boletales</taxon>
        <taxon>Sclerodermatineae</taxon>
        <taxon>Sclerodermataceae</taxon>
        <taxon>Scleroderma</taxon>
    </lineage>
</organism>
<keyword evidence="3" id="KW-1185">Reference proteome</keyword>
<gene>
    <name evidence="2" type="ORF">SCLCIDRAFT_19620</name>
</gene>
<dbReference type="AlphaFoldDB" id="A0A0C3EPQ5"/>
<evidence type="ECO:0000313" key="2">
    <source>
        <dbReference type="EMBL" id="KIM69841.1"/>
    </source>
</evidence>
<evidence type="ECO:0000313" key="3">
    <source>
        <dbReference type="Proteomes" id="UP000053989"/>
    </source>
</evidence>
<dbReference type="InParanoid" id="A0A0C3EPQ5"/>
<sequence length="269" mass="29927">MVPPSPPIILAALLMQQVLKHASEDWRASSKFCNKPRSPTLRDEVTGIFHCGVVVKNAQIPAMRLFDIEDVGLWCSEARHRARHRQTVWGSFNQVAKQQLAIIAISNASWGVSKPSELFELTGESFQEANDLYKWAAAALRKDVTGHNANPNITTDLVVTDTTCEGPGWSLKYYQERGAQAELLLDFQDIESLPSDTISLLGVNKVAGYIPAPKQKKKCCSHRKTMATDNDEPYSSWGEESWKSNEDPSSLWNPKGDQINVNNSRPSGM</sequence>
<protein>
    <submittedName>
        <fullName evidence="2">Uncharacterized protein</fullName>
    </submittedName>
</protein>
<feature type="region of interest" description="Disordered" evidence="1">
    <location>
        <begin position="221"/>
        <end position="269"/>
    </location>
</feature>
<dbReference type="Proteomes" id="UP000053989">
    <property type="component" value="Unassembled WGS sequence"/>
</dbReference>
<accession>A0A0C3EPQ5</accession>